<keyword evidence="2" id="KW-1185">Reference proteome</keyword>
<dbReference type="EMBL" id="UGOD01000001">
    <property type="protein sequence ID" value="STX51784.1"/>
    <property type="molecule type" value="Genomic_DNA"/>
</dbReference>
<dbReference type="AlphaFoldDB" id="A0A378JKR7"/>
<dbReference type="OrthoDB" id="9800945at2"/>
<dbReference type="Pfam" id="PF19459">
    <property type="entry name" value="DUF5996"/>
    <property type="match status" value="1"/>
</dbReference>
<dbReference type="Proteomes" id="UP000254794">
    <property type="component" value="Unassembled WGS sequence"/>
</dbReference>
<evidence type="ECO:0000313" key="2">
    <source>
        <dbReference type="Proteomes" id="UP000254794"/>
    </source>
</evidence>
<organism evidence="1 2">
    <name type="scientific">Legionella busanensis</name>
    <dbReference type="NCBI Taxonomy" id="190655"/>
    <lineage>
        <taxon>Bacteria</taxon>
        <taxon>Pseudomonadati</taxon>
        <taxon>Pseudomonadota</taxon>
        <taxon>Gammaproteobacteria</taxon>
        <taxon>Legionellales</taxon>
        <taxon>Legionellaceae</taxon>
        <taxon>Legionella</taxon>
    </lineage>
</organism>
<sequence length="304" mass="34737">MKSVDQYEPWPTLPYKDFATTSYLLHMGMQAIGKLKLTTPFEPQWANVAFSLTSRGLSTGPIPYKTGIFTIDLDLIAHKVICATSWQYVSEFQLQSMSVAKFTETLFGLLAKAGIDIKINCMPQEVPNPIPFNEDTKEQFYHSEYANAWWRILVSSYRVMQRYHARFNGKTPPIGFMWGTFDLRDARYQGVVVPTEGINSGYIRRNAMNEAQVESGWWSGNANYPRPAYYSFIYPEPKGIEQCKIKPASARWDDTMKLFILDYDDLQKSKTPEDDLLIFLESTYKAGTKLAGWEEKLIGAGHPV</sequence>
<proteinExistence type="predicted"/>
<dbReference type="InterPro" id="IPR046038">
    <property type="entry name" value="DUF5996"/>
</dbReference>
<reference evidence="1 2" key="1">
    <citation type="submission" date="2018-06" db="EMBL/GenBank/DDBJ databases">
        <authorList>
            <consortium name="Pathogen Informatics"/>
            <person name="Doyle S."/>
        </authorList>
    </citation>
    <scope>NUCLEOTIDE SEQUENCE [LARGE SCALE GENOMIC DNA]</scope>
    <source>
        <strain evidence="1 2">NCTC13316</strain>
    </source>
</reference>
<name>A0A378JKR7_9GAMM</name>
<protein>
    <submittedName>
        <fullName evidence="1">Uncharacterized protein</fullName>
    </submittedName>
</protein>
<gene>
    <name evidence="1" type="ORF">NCTC13316_01882</name>
</gene>
<evidence type="ECO:0000313" key="1">
    <source>
        <dbReference type="EMBL" id="STX51784.1"/>
    </source>
</evidence>
<accession>A0A378JKR7</accession>
<dbReference type="RefSeq" id="WP_115331397.1">
    <property type="nucleotide sequence ID" value="NZ_CAAAHP010000002.1"/>
</dbReference>